<evidence type="ECO:0000256" key="6">
    <source>
        <dbReference type="ARBA" id="ARBA00022989"/>
    </source>
</evidence>
<dbReference type="Gene3D" id="2.60.120.430">
    <property type="entry name" value="Galactose-binding lectin"/>
    <property type="match status" value="1"/>
</dbReference>
<keyword evidence="9" id="KW-0119">Carbohydrate metabolism</keyword>
<evidence type="ECO:0000256" key="4">
    <source>
        <dbReference type="ARBA" id="ARBA00022729"/>
    </source>
</evidence>
<feature type="chain" id="PRO_5021757932" description="Malectin domain-containing protein" evidence="12">
    <location>
        <begin position="20"/>
        <end position="276"/>
    </location>
</feature>
<dbReference type="InterPro" id="IPR021720">
    <property type="entry name" value="Malectin_dom"/>
</dbReference>
<proteinExistence type="inferred from homology"/>
<evidence type="ECO:0000256" key="10">
    <source>
        <dbReference type="SAM" id="MobiDB-lite"/>
    </source>
</evidence>
<evidence type="ECO:0000256" key="2">
    <source>
        <dbReference type="ARBA" id="ARBA00009141"/>
    </source>
</evidence>
<dbReference type="PANTHER" id="PTHR13460">
    <property type="match status" value="1"/>
</dbReference>
<evidence type="ECO:0000256" key="1">
    <source>
        <dbReference type="ARBA" id="ARBA00004115"/>
    </source>
</evidence>
<keyword evidence="8" id="KW-0325">Glycoprotein</keyword>
<keyword evidence="4 12" id="KW-0732">Signal</keyword>
<dbReference type="PANTHER" id="PTHR13460:SF0">
    <property type="entry name" value="MALECTIN"/>
    <property type="match status" value="1"/>
</dbReference>
<evidence type="ECO:0000256" key="9">
    <source>
        <dbReference type="ARBA" id="ARBA00023277"/>
    </source>
</evidence>
<feature type="signal peptide" evidence="12">
    <location>
        <begin position="1"/>
        <end position="19"/>
    </location>
</feature>
<sequence length="276" mass="30666">MRASWLCVSLVLLFNCVFAGKLHPIFAVNCGGDAHTDVNGVRYQADTNEVGIASSHGMNLVLHRTPEADAILYQTERYDTSSFSYEFPMPKDGEYILHLKFSEVWFHQPQGKVFSIELNGGLRVVDNLDIYNTVGFSVAHEENIPIKIKDGNLITSQGSVQVDDGEKLQINFLKTPYDNPKVNAIALFANSLKDIPKLPPIEFLPNVVDKLPGDELQGSQQDSEFSRPSKRSHVPPAIERPPALDPYASADYSTYILPAVIAIASFIPIILCLYRM</sequence>
<evidence type="ECO:0000256" key="8">
    <source>
        <dbReference type="ARBA" id="ARBA00023180"/>
    </source>
</evidence>
<feature type="transmembrane region" description="Helical" evidence="11">
    <location>
        <begin position="255"/>
        <end position="274"/>
    </location>
</feature>
<evidence type="ECO:0000256" key="11">
    <source>
        <dbReference type="SAM" id="Phobius"/>
    </source>
</evidence>
<gene>
    <name evidence="14" type="ORF">WMSIL1_LOCUS591</name>
</gene>
<dbReference type="AlphaFoldDB" id="A0A564XW61"/>
<comment type="subcellular location">
    <subcellularLocation>
        <location evidence="1">Endoplasmic reticulum membrane</location>
        <topology evidence="1">Single-pass type I membrane protein</topology>
    </subcellularLocation>
</comment>
<evidence type="ECO:0000256" key="7">
    <source>
        <dbReference type="ARBA" id="ARBA00023136"/>
    </source>
</evidence>
<keyword evidence="5" id="KW-0256">Endoplasmic reticulum</keyword>
<evidence type="ECO:0000259" key="13">
    <source>
        <dbReference type="Pfam" id="PF11721"/>
    </source>
</evidence>
<dbReference type="Proteomes" id="UP000321570">
    <property type="component" value="Unassembled WGS sequence"/>
</dbReference>
<organism evidence="14 15">
    <name type="scientific">Hymenolepis diminuta</name>
    <name type="common">Rat tapeworm</name>
    <dbReference type="NCBI Taxonomy" id="6216"/>
    <lineage>
        <taxon>Eukaryota</taxon>
        <taxon>Metazoa</taxon>
        <taxon>Spiralia</taxon>
        <taxon>Lophotrochozoa</taxon>
        <taxon>Platyhelminthes</taxon>
        <taxon>Cestoda</taxon>
        <taxon>Eucestoda</taxon>
        <taxon>Cyclophyllidea</taxon>
        <taxon>Hymenolepididae</taxon>
        <taxon>Hymenolepis</taxon>
    </lineage>
</organism>
<dbReference type="EMBL" id="CABIJS010000011">
    <property type="protein sequence ID" value="VUZ39281.1"/>
    <property type="molecule type" value="Genomic_DNA"/>
</dbReference>
<feature type="domain" description="Malectin" evidence="13">
    <location>
        <begin position="25"/>
        <end position="185"/>
    </location>
</feature>
<evidence type="ECO:0000313" key="14">
    <source>
        <dbReference type="EMBL" id="VUZ39281.1"/>
    </source>
</evidence>
<reference evidence="14 15" key="1">
    <citation type="submission" date="2019-07" db="EMBL/GenBank/DDBJ databases">
        <authorList>
            <person name="Jastrzebski P J."/>
            <person name="Paukszto L."/>
            <person name="Jastrzebski P J."/>
        </authorList>
    </citation>
    <scope>NUCLEOTIDE SEQUENCE [LARGE SCALE GENOMIC DNA]</scope>
    <source>
        <strain evidence="14 15">WMS-il1</strain>
    </source>
</reference>
<dbReference type="InterPro" id="IPR039155">
    <property type="entry name" value="MLEC"/>
</dbReference>
<dbReference type="Pfam" id="PF11721">
    <property type="entry name" value="Malectin"/>
    <property type="match status" value="1"/>
</dbReference>
<dbReference type="GO" id="GO:0030246">
    <property type="term" value="F:carbohydrate binding"/>
    <property type="evidence" value="ECO:0007669"/>
    <property type="project" value="InterPro"/>
</dbReference>
<comment type="similarity">
    <text evidence="2">Belongs to the malectin family.</text>
</comment>
<keyword evidence="7 11" id="KW-0472">Membrane</keyword>
<dbReference type="GO" id="GO:0005789">
    <property type="term" value="C:endoplasmic reticulum membrane"/>
    <property type="evidence" value="ECO:0007669"/>
    <property type="project" value="UniProtKB-SubCell"/>
</dbReference>
<evidence type="ECO:0000256" key="12">
    <source>
        <dbReference type="SAM" id="SignalP"/>
    </source>
</evidence>
<name>A0A564XW61_HYMDI</name>
<keyword evidence="3 11" id="KW-0812">Transmembrane</keyword>
<evidence type="ECO:0000313" key="15">
    <source>
        <dbReference type="Proteomes" id="UP000321570"/>
    </source>
</evidence>
<keyword evidence="6 11" id="KW-1133">Transmembrane helix</keyword>
<feature type="region of interest" description="Disordered" evidence="10">
    <location>
        <begin position="215"/>
        <end position="240"/>
    </location>
</feature>
<protein>
    <recommendedName>
        <fullName evidence="13">Malectin domain-containing protein</fullName>
    </recommendedName>
</protein>
<keyword evidence="15" id="KW-1185">Reference proteome</keyword>
<evidence type="ECO:0000256" key="3">
    <source>
        <dbReference type="ARBA" id="ARBA00022692"/>
    </source>
</evidence>
<accession>A0A564XW61</accession>
<evidence type="ECO:0000256" key="5">
    <source>
        <dbReference type="ARBA" id="ARBA00022824"/>
    </source>
</evidence>